<dbReference type="EMBL" id="JABSTR010000008">
    <property type="protein sequence ID" value="KAH9377490.1"/>
    <property type="molecule type" value="Genomic_DNA"/>
</dbReference>
<sequence>MGDRDFIKPLRLRTNVFPNRTLFNRHASDPRSRLCRRCGTKDETAFHILQECTFVQAPRCSRHNFIESQVVEKLLKRHPGANVTSERLITDRDDVKLRPDTVLQLPERIHVIDVAVAWDARDRRFPRARECRKENQLRMISPGIWS</sequence>
<gene>
    <name evidence="1" type="ORF">HPB48_006249</name>
</gene>
<dbReference type="Proteomes" id="UP000821853">
    <property type="component" value="Unassembled WGS sequence"/>
</dbReference>
<comment type="caution">
    <text evidence="1">The sequence shown here is derived from an EMBL/GenBank/DDBJ whole genome shotgun (WGS) entry which is preliminary data.</text>
</comment>
<evidence type="ECO:0000313" key="2">
    <source>
        <dbReference type="Proteomes" id="UP000821853"/>
    </source>
</evidence>
<proteinExistence type="predicted"/>
<protein>
    <recommendedName>
        <fullName evidence="3">Reverse transcriptase</fullName>
    </recommendedName>
</protein>
<evidence type="ECO:0008006" key="3">
    <source>
        <dbReference type="Google" id="ProtNLM"/>
    </source>
</evidence>
<accession>A0A9J6GQD0</accession>
<reference evidence="1 2" key="1">
    <citation type="journal article" date="2020" name="Cell">
        <title>Large-Scale Comparative Analyses of Tick Genomes Elucidate Their Genetic Diversity and Vector Capacities.</title>
        <authorList>
            <consortium name="Tick Genome and Microbiome Consortium (TIGMIC)"/>
            <person name="Jia N."/>
            <person name="Wang J."/>
            <person name="Shi W."/>
            <person name="Du L."/>
            <person name="Sun Y."/>
            <person name="Zhan W."/>
            <person name="Jiang J.F."/>
            <person name="Wang Q."/>
            <person name="Zhang B."/>
            <person name="Ji P."/>
            <person name="Bell-Sakyi L."/>
            <person name="Cui X.M."/>
            <person name="Yuan T.T."/>
            <person name="Jiang B.G."/>
            <person name="Yang W.F."/>
            <person name="Lam T.T."/>
            <person name="Chang Q.C."/>
            <person name="Ding S.J."/>
            <person name="Wang X.J."/>
            <person name="Zhu J.G."/>
            <person name="Ruan X.D."/>
            <person name="Zhao L."/>
            <person name="Wei J.T."/>
            <person name="Ye R.Z."/>
            <person name="Que T.C."/>
            <person name="Du C.H."/>
            <person name="Zhou Y.H."/>
            <person name="Cheng J.X."/>
            <person name="Dai P.F."/>
            <person name="Guo W.B."/>
            <person name="Han X.H."/>
            <person name="Huang E.J."/>
            <person name="Li L.F."/>
            <person name="Wei W."/>
            <person name="Gao Y.C."/>
            <person name="Liu J.Z."/>
            <person name="Shao H.Z."/>
            <person name="Wang X."/>
            <person name="Wang C.C."/>
            <person name="Yang T.C."/>
            <person name="Huo Q.B."/>
            <person name="Li W."/>
            <person name="Chen H.Y."/>
            <person name="Chen S.E."/>
            <person name="Zhou L.G."/>
            <person name="Ni X.B."/>
            <person name="Tian J.H."/>
            <person name="Sheng Y."/>
            <person name="Liu T."/>
            <person name="Pan Y.S."/>
            <person name="Xia L.Y."/>
            <person name="Li J."/>
            <person name="Zhao F."/>
            <person name="Cao W.C."/>
        </authorList>
    </citation>
    <scope>NUCLEOTIDE SEQUENCE [LARGE SCALE GENOMIC DNA]</scope>
    <source>
        <strain evidence="1">HaeL-2018</strain>
    </source>
</reference>
<evidence type="ECO:0000313" key="1">
    <source>
        <dbReference type="EMBL" id="KAH9377490.1"/>
    </source>
</evidence>
<dbReference type="VEuPathDB" id="VectorBase:HLOH_046287"/>
<dbReference type="AlphaFoldDB" id="A0A9J6GQD0"/>
<dbReference type="OrthoDB" id="6779578at2759"/>
<organism evidence="1 2">
    <name type="scientific">Haemaphysalis longicornis</name>
    <name type="common">Bush tick</name>
    <dbReference type="NCBI Taxonomy" id="44386"/>
    <lineage>
        <taxon>Eukaryota</taxon>
        <taxon>Metazoa</taxon>
        <taxon>Ecdysozoa</taxon>
        <taxon>Arthropoda</taxon>
        <taxon>Chelicerata</taxon>
        <taxon>Arachnida</taxon>
        <taxon>Acari</taxon>
        <taxon>Parasitiformes</taxon>
        <taxon>Ixodida</taxon>
        <taxon>Ixodoidea</taxon>
        <taxon>Ixodidae</taxon>
        <taxon>Haemaphysalinae</taxon>
        <taxon>Haemaphysalis</taxon>
    </lineage>
</organism>
<keyword evidence="2" id="KW-1185">Reference proteome</keyword>
<name>A0A9J6GQD0_HAELO</name>